<keyword evidence="2" id="KW-1185">Reference proteome</keyword>
<evidence type="ECO:0000313" key="1">
    <source>
        <dbReference type="EMBL" id="OEU20250.1"/>
    </source>
</evidence>
<proteinExistence type="predicted"/>
<dbReference type="InParanoid" id="A0A1E7FQ05"/>
<evidence type="ECO:0000313" key="2">
    <source>
        <dbReference type="Proteomes" id="UP000095751"/>
    </source>
</evidence>
<dbReference type="EMBL" id="KV784355">
    <property type="protein sequence ID" value="OEU20250.1"/>
    <property type="molecule type" value="Genomic_DNA"/>
</dbReference>
<dbReference type="InterPro" id="IPR032675">
    <property type="entry name" value="LRR_dom_sf"/>
</dbReference>
<dbReference type="KEGG" id="fcy:FRACYDRAFT_236322"/>
<reference evidence="1 2" key="1">
    <citation type="submission" date="2016-09" db="EMBL/GenBank/DDBJ databases">
        <title>Extensive genetic diversity and differential bi-allelic expression allows diatom success in the polar Southern Ocean.</title>
        <authorList>
            <consortium name="DOE Joint Genome Institute"/>
            <person name="Mock T."/>
            <person name="Otillar R.P."/>
            <person name="Strauss J."/>
            <person name="Dupont C."/>
            <person name="Frickenhaus S."/>
            <person name="Maumus F."/>
            <person name="Mcmullan M."/>
            <person name="Sanges R."/>
            <person name="Schmutz J."/>
            <person name="Toseland A."/>
            <person name="Valas R."/>
            <person name="Veluchamy A."/>
            <person name="Ward B.J."/>
            <person name="Allen A."/>
            <person name="Barry K."/>
            <person name="Falciatore A."/>
            <person name="Ferrante M."/>
            <person name="Fortunato A.E."/>
            <person name="Gloeckner G."/>
            <person name="Gruber A."/>
            <person name="Hipkin R."/>
            <person name="Janech M."/>
            <person name="Kroth P."/>
            <person name="Leese F."/>
            <person name="Lindquist E."/>
            <person name="Lyon B.R."/>
            <person name="Martin J."/>
            <person name="Mayer C."/>
            <person name="Parker M."/>
            <person name="Quesneville H."/>
            <person name="Raymond J."/>
            <person name="Uhlig C."/>
            <person name="Valentin K.U."/>
            <person name="Worden A.Z."/>
            <person name="Armbrust E.V."/>
            <person name="Bowler C."/>
            <person name="Green B."/>
            <person name="Moulton V."/>
            <person name="Van Oosterhout C."/>
            <person name="Grigoriev I."/>
        </authorList>
    </citation>
    <scope>NUCLEOTIDE SEQUENCE [LARGE SCALE GENOMIC DNA]</scope>
    <source>
        <strain evidence="1 2">CCMP1102</strain>
    </source>
</reference>
<accession>A0A1E7FQ05</accession>
<organism evidence="1 2">
    <name type="scientific">Fragilariopsis cylindrus CCMP1102</name>
    <dbReference type="NCBI Taxonomy" id="635003"/>
    <lineage>
        <taxon>Eukaryota</taxon>
        <taxon>Sar</taxon>
        <taxon>Stramenopiles</taxon>
        <taxon>Ochrophyta</taxon>
        <taxon>Bacillariophyta</taxon>
        <taxon>Bacillariophyceae</taxon>
        <taxon>Bacillariophycidae</taxon>
        <taxon>Bacillariales</taxon>
        <taxon>Bacillariaceae</taxon>
        <taxon>Fragilariopsis</taxon>
    </lineage>
</organism>
<dbReference type="Proteomes" id="UP000095751">
    <property type="component" value="Unassembled WGS sequence"/>
</dbReference>
<name>A0A1E7FQ05_9STRA</name>
<dbReference type="SUPFAM" id="SSF52047">
    <property type="entry name" value="RNI-like"/>
    <property type="match status" value="1"/>
</dbReference>
<sequence length="414" mass="47888">MEKNMSSDFIGDIFTVAIIVGLVMGEVSRNTHHGELDWHFSQNKTLKQMTSYKTNTKGQITGLNLGKWLIIRPNLLDKRQAEWSLPGVIERLIFLKDLRLRNCMFVPFELKNLIRLNWLQLMGCNITNFGNISLPSLEYLEVRNCVVRRGGNVTAKRRVIKNMLVKGFPKLEHFAVYDTSRISNDNVGKLVFKELVNNSSSCCFRYSLKSLLIARSNWDDKIDDLEIVLLRIIPQFPNLERLQVKCNRLRSVQPLMKMIEQKMELDDEDTNNGVVRVKLFCADNVPGIPAIERTKTDLKEKKAVLKLLRRFPGICNLGCHSYDPEIEYELKLNLIGKASIVNGSLARNTQTLKLWPIILDSNRNFLQDVYSTTTIKKKNRPDRRVEDATFIYRLLHDMPQLVERPTSFWCLRSS</sequence>
<dbReference type="OrthoDB" id="8731593at2759"/>
<evidence type="ECO:0008006" key="3">
    <source>
        <dbReference type="Google" id="ProtNLM"/>
    </source>
</evidence>
<protein>
    <recommendedName>
        <fullName evidence="3">RNI-like protein</fullName>
    </recommendedName>
</protein>
<dbReference type="Gene3D" id="3.80.10.10">
    <property type="entry name" value="Ribonuclease Inhibitor"/>
    <property type="match status" value="1"/>
</dbReference>
<dbReference type="AlphaFoldDB" id="A0A1E7FQ05"/>
<gene>
    <name evidence="1" type="ORF">FRACYDRAFT_236322</name>
</gene>